<dbReference type="InterPro" id="IPR043128">
    <property type="entry name" value="Rev_trsase/Diguanyl_cyclase"/>
</dbReference>
<dbReference type="Pfam" id="PF17919">
    <property type="entry name" value="RT_RNaseH_2"/>
    <property type="match status" value="1"/>
</dbReference>
<keyword evidence="4" id="KW-1185">Reference proteome</keyword>
<dbReference type="Gene3D" id="3.30.70.270">
    <property type="match status" value="1"/>
</dbReference>
<evidence type="ECO:0000259" key="2">
    <source>
        <dbReference type="Pfam" id="PF17919"/>
    </source>
</evidence>
<dbReference type="InterPro" id="IPR043502">
    <property type="entry name" value="DNA/RNA_pol_sf"/>
</dbReference>
<dbReference type="PANTHER" id="PTHR37984:SF5">
    <property type="entry name" value="PROTEIN NYNRIN-LIKE"/>
    <property type="match status" value="1"/>
</dbReference>
<dbReference type="AlphaFoldDB" id="A0A8K0KNK3"/>
<organism evidence="3 4">
    <name type="scientific">Ladona fulva</name>
    <name type="common">Scarce chaser dragonfly</name>
    <name type="synonym">Libellula fulva</name>
    <dbReference type="NCBI Taxonomy" id="123851"/>
    <lineage>
        <taxon>Eukaryota</taxon>
        <taxon>Metazoa</taxon>
        <taxon>Ecdysozoa</taxon>
        <taxon>Arthropoda</taxon>
        <taxon>Hexapoda</taxon>
        <taxon>Insecta</taxon>
        <taxon>Pterygota</taxon>
        <taxon>Palaeoptera</taxon>
        <taxon>Odonata</taxon>
        <taxon>Epiprocta</taxon>
        <taxon>Anisoptera</taxon>
        <taxon>Libelluloidea</taxon>
        <taxon>Libellulidae</taxon>
        <taxon>Ladona</taxon>
    </lineage>
</organism>
<dbReference type="SUPFAM" id="SSF56672">
    <property type="entry name" value="DNA/RNA polymerases"/>
    <property type="match status" value="1"/>
</dbReference>
<protein>
    <recommendedName>
        <fullName evidence="2">Reverse transcriptase/retrotransposon-derived protein RNase H-like domain-containing protein</fullName>
    </recommendedName>
</protein>
<dbReference type="GO" id="GO:0071897">
    <property type="term" value="P:DNA biosynthetic process"/>
    <property type="evidence" value="ECO:0007669"/>
    <property type="project" value="UniProtKB-ARBA"/>
</dbReference>
<evidence type="ECO:0000313" key="4">
    <source>
        <dbReference type="Proteomes" id="UP000792457"/>
    </source>
</evidence>
<evidence type="ECO:0000313" key="3">
    <source>
        <dbReference type="EMBL" id="KAG8237927.1"/>
    </source>
</evidence>
<dbReference type="InterPro" id="IPR050951">
    <property type="entry name" value="Retrovirus_Pol_polyprotein"/>
</dbReference>
<dbReference type="InterPro" id="IPR041577">
    <property type="entry name" value="RT_RNaseH_2"/>
</dbReference>
<dbReference type="Proteomes" id="UP000792457">
    <property type="component" value="Unassembled WGS sequence"/>
</dbReference>
<gene>
    <name evidence="3" type="ORF">J437_LFUL017457</name>
</gene>
<reference evidence="3" key="1">
    <citation type="submission" date="2013-04" db="EMBL/GenBank/DDBJ databases">
        <authorList>
            <person name="Qu J."/>
            <person name="Murali S.C."/>
            <person name="Bandaranaike D."/>
            <person name="Bellair M."/>
            <person name="Blankenburg K."/>
            <person name="Chao H."/>
            <person name="Dinh H."/>
            <person name="Doddapaneni H."/>
            <person name="Downs B."/>
            <person name="Dugan-Rocha S."/>
            <person name="Elkadiri S."/>
            <person name="Gnanaolivu R.D."/>
            <person name="Hernandez B."/>
            <person name="Javaid M."/>
            <person name="Jayaseelan J.C."/>
            <person name="Lee S."/>
            <person name="Li M."/>
            <person name="Ming W."/>
            <person name="Munidasa M."/>
            <person name="Muniz J."/>
            <person name="Nguyen L."/>
            <person name="Ongeri F."/>
            <person name="Osuji N."/>
            <person name="Pu L.-L."/>
            <person name="Puazo M."/>
            <person name="Qu C."/>
            <person name="Quiroz J."/>
            <person name="Raj R."/>
            <person name="Weissenberger G."/>
            <person name="Xin Y."/>
            <person name="Zou X."/>
            <person name="Han Y."/>
            <person name="Richards S."/>
            <person name="Worley K."/>
            <person name="Muzny D."/>
            <person name="Gibbs R."/>
        </authorList>
    </citation>
    <scope>NUCLEOTIDE SEQUENCE</scope>
    <source>
        <strain evidence="3">Sampled in the wild</strain>
    </source>
</reference>
<dbReference type="GO" id="GO:0003824">
    <property type="term" value="F:catalytic activity"/>
    <property type="evidence" value="ECO:0007669"/>
    <property type="project" value="UniProtKB-KW"/>
</dbReference>
<comment type="caution">
    <text evidence="3">The sequence shown here is derived from an EMBL/GenBank/DDBJ whole genome shotgun (WGS) entry which is preliminary data.</text>
</comment>
<reference evidence="3" key="2">
    <citation type="submission" date="2017-10" db="EMBL/GenBank/DDBJ databases">
        <title>Ladona fulva Genome sequencing and assembly.</title>
        <authorList>
            <person name="Murali S."/>
            <person name="Richards S."/>
            <person name="Bandaranaike D."/>
            <person name="Bellair M."/>
            <person name="Blankenburg K."/>
            <person name="Chao H."/>
            <person name="Dinh H."/>
            <person name="Doddapaneni H."/>
            <person name="Dugan-Rocha S."/>
            <person name="Elkadiri S."/>
            <person name="Gnanaolivu R."/>
            <person name="Hernandez B."/>
            <person name="Skinner E."/>
            <person name="Javaid M."/>
            <person name="Lee S."/>
            <person name="Li M."/>
            <person name="Ming W."/>
            <person name="Munidasa M."/>
            <person name="Muniz J."/>
            <person name="Nguyen L."/>
            <person name="Hughes D."/>
            <person name="Osuji N."/>
            <person name="Pu L.-L."/>
            <person name="Puazo M."/>
            <person name="Qu C."/>
            <person name="Quiroz J."/>
            <person name="Raj R."/>
            <person name="Weissenberger G."/>
            <person name="Xin Y."/>
            <person name="Zou X."/>
            <person name="Han Y."/>
            <person name="Worley K."/>
            <person name="Muzny D."/>
            <person name="Gibbs R."/>
        </authorList>
    </citation>
    <scope>NUCLEOTIDE SEQUENCE</scope>
    <source>
        <strain evidence="3">Sampled in the wild</strain>
    </source>
</reference>
<dbReference type="OrthoDB" id="427924at2759"/>
<proteinExistence type="predicted"/>
<keyword evidence="1" id="KW-0511">Multifunctional enzyme</keyword>
<accession>A0A8K0KNK3</accession>
<name>A0A8K0KNK3_LADFU</name>
<feature type="domain" description="Reverse transcriptase/retrotransposon-derived protein RNase H-like" evidence="2">
    <location>
        <begin position="50"/>
        <end position="87"/>
    </location>
</feature>
<sequence>MKLKLFFSLAKYCRRFINGRAKTSPPLTHLLMNGSVFIWTPDCSEAWYLNPEFTKPFIISMDESKFEVGAILSQIMNAEEHPVTFAS</sequence>
<dbReference type="PANTHER" id="PTHR37984">
    <property type="entry name" value="PROTEIN CBG26694"/>
    <property type="match status" value="1"/>
</dbReference>
<evidence type="ECO:0000256" key="1">
    <source>
        <dbReference type="ARBA" id="ARBA00023268"/>
    </source>
</evidence>
<dbReference type="EMBL" id="KZ309248">
    <property type="protein sequence ID" value="KAG8237927.1"/>
    <property type="molecule type" value="Genomic_DNA"/>
</dbReference>